<reference evidence="1" key="1">
    <citation type="submission" date="2018-05" db="EMBL/GenBank/DDBJ databases">
        <authorList>
            <person name="Lanie J.A."/>
            <person name="Ng W.-L."/>
            <person name="Kazmierczak K.M."/>
            <person name="Andrzejewski T.M."/>
            <person name="Davidsen T.M."/>
            <person name="Wayne K.J."/>
            <person name="Tettelin H."/>
            <person name="Glass J.I."/>
            <person name="Rusch D."/>
            <person name="Podicherti R."/>
            <person name="Tsui H.-C.T."/>
            <person name="Winkler M.E."/>
        </authorList>
    </citation>
    <scope>NUCLEOTIDE SEQUENCE</scope>
</reference>
<gene>
    <name evidence="1" type="ORF">METZ01_LOCUS428719</name>
</gene>
<dbReference type="AlphaFoldDB" id="A0A382XYY0"/>
<sequence>MAIDLQKINVKFYLAEDAILSPEDAFRIFSQWIPETKDEVLIDVADYQHVPQGPKTVLVGHEANYTLDNTDGRYGLLYGQKATAQGSNAERLKSAIASALKACRRLEQAQDATAKARFVGAETVVVINDRLRAANAEATLDEIRDDLDTVLGELYAGASTQVEREGDGRHRFTVRVRAKGDFDTQTLLSNLGQ</sequence>
<organism evidence="1">
    <name type="scientific">marine metagenome</name>
    <dbReference type="NCBI Taxonomy" id="408172"/>
    <lineage>
        <taxon>unclassified sequences</taxon>
        <taxon>metagenomes</taxon>
        <taxon>ecological metagenomes</taxon>
    </lineage>
</organism>
<accession>A0A382XYY0</accession>
<evidence type="ECO:0000313" key="1">
    <source>
        <dbReference type="EMBL" id="SVD75865.1"/>
    </source>
</evidence>
<protein>
    <submittedName>
        <fullName evidence="1">Uncharacterized protein</fullName>
    </submittedName>
</protein>
<proteinExistence type="predicted"/>
<name>A0A382XYY0_9ZZZZ</name>
<dbReference type="EMBL" id="UINC01171343">
    <property type="protein sequence ID" value="SVD75865.1"/>
    <property type="molecule type" value="Genomic_DNA"/>
</dbReference>